<evidence type="ECO:0000313" key="2">
    <source>
        <dbReference type="EMBL" id="RRD07086.1"/>
    </source>
</evidence>
<protein>
    <submittedName>
        <fullName evidence="2">Co-chaperone YbbN</fullName>
    </submittedName>
</protein>
<dbReference type="SUPFAM" id="SSF48452">
    <property type="entry name" value="TPR-like"/>
    <property type="match status" value="1"/>
</dbReference>
<dbReference type="AlphaFoldDB" id="A0A3P1TDW0"/>
<sequence length="322" mass="33520">MPPSLHFQLSDLARADKIVGMSDPNFSRPGAVDLSTLASKTTAATTAVKGGSYVTDVTEAGFQQLLGLSMQYPVIVEFHSAKDMTGQAVGQALTDVVNAADGRFMLARVDIDAEPRLAQALGIAAVPTVVALIGGQLAPLFQGTRERSEIAAMLDQVAQVAVANGITGRAQPIGSATTDQGQEPQADPRFDKADAALAAGDYAQAVAEFDALLAATPGDPEVIAGRAQAALLARSVGVDGAAVVRAAAERPDDLAAQLDAADLEIIQGANEAAFDRLLGLAAEVAPEEKETIRLRLLELFEIVGRTAPEVLKARRRLSTVLF</sequence>
<dbReference type="EMBL" id="RQZG01000001">
    <property type="protein sequence ID" value="RRD07086.1"/>
    <property type="molecule type" value="Genomic_DNA"/>
</dbReference>
<organism evidence="2 3">
    <name type="scientific">Arachnia propionica</name>
    <dbReference type="NCBI Taxonomy" id="1750"/>
    <lineage>
        <taxon>Bacteria</taxon>
        <taxon>Bacillati</taxon>
        <taxon>Actinomycetota</taxon>
        <taxon>Actinomycetes</taxon>
        <taxon>Propionibacteriales</taxon>
        <taxon>Propionibacteriaceae</taxon>
        <taxon>Arachnia</taxon>
    </lineage>
</organism>
<name>A0A3P1TDW0_9ACTN</name>
<accession>A0A3P1TDW0</accession>
<dbReference type="Proteomes" id="UP000280819">
    <property type="component" value="Unassembled WGS sequence"/>
</dbReference>
<gene>
    <name evidence="2" type="ORF">EII34_00915</name>
</gene>
<dbReference type="InterPro" id="IPR011990">
    <property type="entry name" value="TPR-like_helical_dom_sf"/>
</dbReference>
<evidence type="ECO:0000259" key="1">
    <source>
        <dbReference type="Pfam" id="PF00085"/>
    </source>
</evidence>
<reference evidence="2 3" key="1">
    <citation type="submission" date="2018-11" db="EMBL/GenBank/DDBJ databases">
        <title>Genomes From Bacteria Associated with the Canine Oral Cavity: a Test Case for Automated Genome-Based Taxonomic Assignment.</title>
        <authorList>
            <person name="Coil D.A."/>
            <person name="Jospin G."/>
            <person name="Darling A.E."/>
            <person name="Wallis C."/>
            <person name="Davis I.J."/>
            <person name="Harris S."/>
            <person name="Eisen J.A."/>
            <person name="Holcombe L.J."/>
            <person name="O'Flynn C."/>
        </authorList>
    </citation>
    <scope>NUCLEOTIDE SEQUENCE [LARGE SCALE GENOMIC DNA]</scope>
    <source>
        <strain evidence="2 3">OH887_COT-365</strain>
    </source>
</reference>
<dbReference type="Pfam" id="PF14561">
    <property type="entry name" value="TPR_20"/>
    <property type="match status" value="1"/>
</dbReference>
<evidence type="ECO:0000313" key="3">
    <source>
        <dbReference type="Proteomes" id="UP000280819"/>
    </source>
</evidence>
<dbReference type="SUPFAM" id="SSF52833">
    <property type="entry name" value="Thioredoxin-like"/>
    <property type="match status" value="1"/>
</dbReference>
<dbReference type="Pfam" id="PF00085">
    <property type="entry name" value="Thioredoxin"/>
    <property type="match status" value="1"/>
</dbReference>
<dbReference type="GO" id="GO:0006950">
    <property type="term" value="P:response to stress"/>
    <property type="evidence" value="ECO:0007669"/>
    <property type="project" value="UniProtKB-ARBA"/>
</dbReference>
<feature type="domain" description="Thioredoxin" evidence="1">
    <location>
        <begin position="56"/>
        <end position="155"/>
    </location>
</feature>
<dbReference type="OrthoDB" id="5181746at2"/>
<dbReference type="InterPro" id="IPR036249">
    <property type="entry name" value="Thioredoxin-like_sf"/>
</dbReference>
<comment type="caution">
    <text evidence="2">The sequence shown here is derived from an EMBL/GenBank/DDBJ whole genome shotgun (WGS) entry which is preliminary data.</text>
</comment>
<proteinExistence type="predicted"/>
<dbReference type="Gene3D" id="3.40.30.10">
    <property type="entry name" value="Glutaredoxin"/>
    <property type="match status" value="1"/>
</dbReference>
<dbReference type="InterPro" id="IPR013766">
    <property type="entry name" value="Thioredoxin_domain"/>
</dbReference>
<dbReference type="Gene3D" id="1.25.40.10">
    <property type="entry name" value="Tetratricopeptide repeat domain"/>
    <property type="match status" value="1"/>
</dbReference>